<dbReference type="SUPFAM" id="SSF56436">
    <property type="entry name" value="C-type lectin-like"/>
    <property type="match status" value="1"/>
</dbReference>
<dbReference type="AlphaFoldDB" id="K1PGA9"/>
<dbReference type="GO" id="GO:0030246">
    <property type="term" value="F:carbohydrate binding"/>
    <property type="evidence" value="ECO:0007669"/>
    <property type="project" value="UniProtKB-KW"/>
</dbReference>
<keyword evidence="1" id="KW-0430">Lectin</keyword>
<dbReference type="PROSITE" id="PS50041">
    <property type="entry name" value="C_TYPE_LECTIN_2"/>
    <property type="match status" value="1"/>
</dbReference>
<sequence length="83" mass="9805">MLTTYVETVWLGGTDVGTEGRWVWGSDRSPFTYSAWNRAKGQPNNYNNQDCLSLYRPYNLTWCDEKCETRYQYICEKEITQDS</sequence>
<dbReference type="InterPro" id="IPR016186">
    <property type="entry name" value="C-type_lectin-like/link_sf"/>
</dbReference>
<dbReference type="HOGENOM" id="CLU_049894_19_0_1"/>
<dbReference type="InterPro" id="IPR018378">
    <property type="entry name" value="C-type_lectin_CS"/>
</dbReference>
<dbReference type="InParanoid" id="K1PGA9"/>
<dbReference type="PANTHER" id="PTHR22803">
    <property type="entry name" value="MANNOSE, PHOSPHOLIPASE, LECTIN RECEPTOR RELATED"/>
    <property type="match status" value="1"/>
</dbReference>
<organism evidence="1">
    <name type="scientific">Magallana gigas</name>
    <name type="common">Pacific oyster</name>
    <name type="synonym">Crassostrea gigas</name>
    <dbReference type="NCBI Taxonomy" id="29159"/>
    <lineage>
        <taxon>Eukaryota</taxon>
        <taxon>Metazoa</taxon>
        <taxon>Spiralia</taxon>
        <taxon>Lophotrochozoa</taxon>
        <taxon>Mollusca</taxon>
        <taxon>Bivalvia</taxon>
        <taxon>Autobranchia</taxon>
        <taxon>Pteriomorphia</taxon>
        <taxon>Ostreida</taxon>
        <taxon>Ostreoidea</taxon>
        <taxon>Ostreidae</taxon>
        <taxon>Magallana</taxon>
    </lineage>
</organism>
<evidence type="ECO:0000313" key="1">
    <source>
        <dbReference type="EMBL" id="EKC17944.1"/>
    </source>
</evidence>
<protein>
    <submittedName>
        <fullName evidence="1">C-type lectin domain family 4 member F</fullName>
    </submittedName>
</protein>
<dbReference type="CDD" id="cd00037">
    <property type="entry name" value="CLECT"/>
    <property type="match status" value="1"/>
</dbReference>
<dbReference type="InterPro" id="IPR001304">
    <property type="entry name" value="C-type_lectin-like"/>
</dbReference>
<dbReference type="Gene3D" id="3.10.100.10">
    <property type="entry name" value="Mannose-Binding Protein A, subunit A"/>
    <property type="match status" value="1"/>
</dbReference>
<dbReference type="Pfam" id="PF00059">
    <property type="entry name" value="Lectin_C"/>
    <property type="match status" value="1"/>
</dbReference>
<dbReference type="InterPro" id="IPR016187">
    <property type="entry name" value="CTDL_fold"/>
</dbReference>
<accession>K1PGA9</accession>
<proteinExistence type="predicted"/>
<reference evidence="1" key="1">
    <citation type="journal article" date="2012" name="Nature">
        <title>The oyster genome reveals stress adaptation and complexity of shell formation.</title>
        <authorList>
            <person name="Zhang G."/>
            <person name="Fang X."/>
            <person name="Guo X."/>
            <person name="Li L."/>
            <person name="Luo R."/>
            <person name="Xu F."/>
            <person name="Yang P."/>
            <person name="Zhang L."/>
            <person name="Wang X."/>
            <person name="Qi H."/>
            <person name="Xiong Z."/>
            <person name="Que H."/>
            <person name="Xie Y."/>
            <person name="Holland P.W."/>
            <person name="Paps J."/>
            <person name="Zhu Y."/>
            <person name="Wu F."/>
            <person name="Chen Y."/>
            <person name="Wang J."/>
            <person name="Peng C."/>
            <person name="Meng J."/>
            <person name="Yang L."/>
            <person name="Liu J."/>
            <person name="Wen B."/>
            <person name="Zhang N."/>
            <person name="Huang Z."/>
            <person name="Zhu Q."/>
            <person name="Feng Y."/>
            <person name="Mount A."/>
            <person name="Hedgecock D."/>
            <person name="Xu Z."/>
            <person name="Liu Y."/>
            <person name="Domazet-Loso T."/>
            <person name="Du Y."/>
            <person name="Sun X."/>
            <person name="Zhang S."/>
            <person name="Liu B."/>
            <person name="Cheng P."/>
            <person name="Jiang X."/>
            <person name="Li J."/>
            <person name="Fan D."/>
            <person name="Wang W."/>
            <person name="Fu W."/>
            <person name="Wang T."/>
            <person name="Wang B."/>
            <person name="Zhang J."/>
            <person name="Peng Z."/>
            <person name="Li Y."/>
            <person name="Li N."/>
            <person name="Wang J."/>
            <person name="Chen M."/>
            <person name="He Y."/>
            <person name="Tan F."/>
            <person name="Song X."/>
            <person name="Zheng Q."/>
            <person name="Huang R."/>
            <person name="Yang H."/>
            <person name="Du X."/>
            <person name="Chen L."/>
            <person name="Yang M."/>
            <person name="Gaffney P.M."/>
            <person name="Wang S."/>
            <person name="Luo L."/>
            <person name="She Z."/>
            <person name="Ming Y."/>
            <person name="Huang W."/>
            <person name="Zhang S."/>
            <person name="Huang B."/>
            <person name="Zhang Y."/>
            <person name="Qu T."/>
            <person name="Ni P."/>
            <person name="Miao G."/>
            <person name="Wang J."/>
            <person name="Wang Q."/>
            <person name="Steinberg C.E."/>
            <person name="Wang H."/>
            <person name="Li N."/>
            <person name="Qian L."/>
            <person name="Zhang G."/>
            <person name="Li Y."/>
            <person name="Yang H."/>
            <person name="Liu X."/>
            <person name="Wang J."/>
            <person name="Yin Y."/>
            <person name="Wang J."/>
        </authorList>
    </citation>
    <scope>NUCLEOTIDE SEQUENCE [LARGE SCALE GENOMIC DNA]</scope>
    <source>
        <strain evidence="1">05x7-T-G4-1.051#20</strain>
    </source>
</reference>
<gene>
    <name evidence="1" type="ORF">CGI_10000016</name>
</gene>
<dbReference type="EMBL" id="JH820732">
    <property type="protein sequence ID" value="EKC17944.1"/>
    <property type="molecule type" value="Genomic_DNA"/>
</dbReference>
<dbReference type="PROSITE" id="PS00615">
    <property type="entry name" value="C_TYPE_LECTIN_1"/>
    <property type="match status" value="1"/>
</dbReference>
<name>K1PGA9_MAGGI</name>
<dbReference type="InterPro" id="IPR050111">
    <property type="entry name" value="C-type_lectin/snaclec_domain"/>
</dbReference>